<name>A0A397SP95_9GLOM</name>
<dbReference type="Pfam" id="PF13837">
    <property type="entry name" value="Myb_DNA-bind_4"/>
    <property type="match status" value="1"/>
</dbReference>
<proteinExistence type="predicted"/>
<feature type="region of interest" description="Disordered" evidence="1">
    <location>
        <begin position="133"/>
        <end position="163"/>
    </location>
</feature>
<evidence type="ECO:0000259" key="2">
    <source>
        <dbReference type="Pfam" id="PF13837"/>
    </source>
</evidence>
<gene>
    <name evidence="3" type="ORF">C1645_783608</name>
</gene>
<protein>
    <recommendedName>
        <fullName evidence="2">Myb/SANT-like DNA-binding domain-containing protein</fullName>
    </recommendedName>
</protein>
<feature type="compositionally biased region" description="Polar residues" evidence="1">
    <location>
        <begin position="154"/>
        <end position="163"/>
    </location>
</feature>
<sequence>MWLRKIYIIAWTWRVLFYILEKIRKFLAMWTDEQLRVLIDNRKEYNENYHELVGNGKRIFWKRVSTKINLKFGTSYSGAHCKEKFEGLKRDYKRMKAYIDGKDNGKKTKNGLKYYEEFKSEFWEKPATEYDRLREQNIARRHQTPPPPYEENEGSTSRPQPQQ</sequence>
<comment type="caution">
    <text evidence="3">The sequence shown here is derived from an EMBL/GenBank/DDBJ whole genome shotgun (WGS) entry which is preliminary data.</text>
</comment>
<dbReference type="EMBL" id="QKYT01000476">
    <property type="protein sequence ID" value="RIA84661.1"/>
    <property type="molecule type" value="Genomic_DNA"/>
</dbReference>
<evidence type="ECO:0000313" key="3">
    <source>
        <dbReference type="EMBL" id="RIA84661.1"/>
    </source>
</evidence>
<reference evidence="3 4" key="1">
    <citation type="submission" date="2018-06" db="EMBL/GenBank/DDBJ databases">
        <title>Comparative genomics reveals the genomic features of Rhizophagus irregularis, R. cerebriforme, R. diaphanum and Gigaspora rosea, and their symbiotic lifestyle signature.</title>
        <authorList>
            <person name="Morin E."/>
            <person name="San Clemente H."/>
            <person name="Chen E.C.H."/>
            <person name="De La Providencia I."/>
            <person name="Hainaut M."/>
            <person name="Kuo A."/>
            <person name="Kohler A."/>
            <person name="Murat C."/>
            <person name="Tang N."/>
            <person name="Roy S."/>
            <person name="Loubradou J."/>
            <person name="Henrissat B."/>
            <person name="Grigoriev I.V."/>
            <person name="Corradi N."/>
            <person name="Roux C."/>
            <person name="Martin F.M."/>
        </authorList>
    </citation>
    <scope>NUCLEOTIDE SEQUENCE [LARGE SCALE GENOMIC DNA]</scope>
    <source>
        <strain evidence="3 4">DAOM 227022</strain>
    </source>
</reference>
<dbReference type="Gene3D" id="1.10.10.60">
    <property type="entry name" value="Homeodomain-like"/>
    <property type="match status" value="1"/>
</dbReference>
<dbReference type="InterPro" id="IPR044822">
    <property type="entry name" value="Myb_DNA-bind_4"/>
</dbReference>
<feature type="domain" description="Myb/SANT-like DNA-binding" evidence="2">
    <location>
        <begin position="29"/>
        <end position="119"/>
    </location>
</feature>
<evidence type="ECO:0000256" key="1">
    <source>
        <dbReference type="SAM" id="MobiDB-lite"/>
    </source>
</evidence>
<evidence type="ECO:0000313" key="4">
    <source>
        <dbReference type="Proteomes" id="UP000265703"/>
    </source>
</evidence>
<dbReference type="OrthoDB" id="2426857at2759"/>
<keyword evidence="4" id="KW-1185">Reference proteome</keyword>
<dbReference type="Proteomes" id="UP000265703">
    <property type="component" value="Unassembled WGS sequence"/>
</dbReference>
<organism evidence="3 4">
    <name type="scientific">Glomus cerebriforme</name>
    <dbReference type="NCBI Taxonomy" id="658196"/>
    <lineage>
        <taxon>Eukaryota</taxon>
        <taxon>Fungi</taxon>
        <taxon>Fungi incertae sedis</taxon>
        <taxon>Mucoromycota</taxon>
        <taxon>Glomeromycotina</taxon>
        <taxon>Glomeromycetes</taxon>
        <taxon>Glomerales</taxon>
        <taxon>Glomeraceae</taxon>
        <taxon>Glomus</taxon>
    </lineage>
</organism>
<dbReference type="AlphaFoldDB" id="A0A397SP95"/>
<accession>A0A397SP95</accession>